<gene>
    <name evidence="2" type="ORF">INT08_00280</name>
</gene>
<keyword evidence="1" id="KW-1133">Transmembrane helix</keyword>
<comment type="caution">
    <text evidence="2">The sequence shown here is derived from an EMBL/GenBank/DDBJ whole genome shotgun (WGS) entry which is preliminary data.</text>
</comment>
<organism evidence="2 3">
    <name type="scientific">Prosthecochloris ethylica</name>
    <dbReference type="NCBI Taxonomy" id="2743976"/>
    <lineage>
        <taxon>Bacteria</taxon>
        <taxon>Pseudomonadati</taxon>
        <taxon>Chlorobiota</taxon>
        <taxon>Chlorobiia</taxon>
        <taxon>Chlorobiales</taxon>
        <taxon>Chlorobiaceae</taxon>
        <taxon>Prosthecochloris</taxon>
    </lineage>
</organism>
<feature type="transmembrane region" description="Helical" evidence="1">
    <location>
        <begin position="12"/>
        <end position="32"/>
    </location>
</feature>
<dbReference type="EMBL" id="JADGII010000001">
    <property type="protein sequence ID" value="MBF0635616.1"/>
    <property type="molecule type" value="Genomic_DNA"/>
</dbReference>
<dbReference type="Proteomes" id="UP000619838">
    <property type="component" value="Unassembled WGS sequence"/>
</dbReference>
<evidence type="ECO:0000256" key="1">
    <source>
        <dbReference type="SAM" id="Phobius"/>
    </source>
</evidence>
<feature type="transmembrane region" description="Helical" evidence="1">
    <location>
        <begin position="68"/>
        <end position="90"/>
    </location>
</feature>
<keyword evidence="1" id="KW-0472">Membrane</keyword>
<evidence type="ECO:0000313" key="2">
    <source>
        <dbReference type="EMBL" id="MBF0635616.1"/>
    </source>
</evidence>
<proteinExistence type="predicted"/>
<accession>A0ABR9XNJ6</accession>
<keyword evidence="3" id="KW-1185">Reference proteome</keyword>
<feature type="transmembrane region" description="Helical" evidence="1">
    <location>
        <begin position="138"/>
        <end position="162"/>
    </location>
</feature>
<evidence type="ECO:0008006" key="4">
    <source>
        <dbReference type="Google" id="ProtNLM"/>
    </source>
</evidence>
<protein>
    <recommendedName>
        <fullName evidence="4">DUF4199 domain-containing protein</fullName>
    </recommendedName>
</protein>
<reference evidence="2 3" key="1">
    <citation type="journal article" date="2020" name="Microorganisms">
        <title>Simultaneous Genome Sequencing of Prosthecochloris ethylica and Desulfuromonas acetoxidans within a Syntrophic Mixture Reveals Unique Pili and Protein Interactions.</title>
        <authorList>
            <person name="Kyndt J.A."/>
            <person name="Van Beeumen J.J."/>
            <person name="Meyer T.E."/>
        </authorList>
    </citation>
    <scope>NUCLEOTIDE SEQUENCE [LARGE SCALE GENOMIC DNA]</scope>
    <source>
        <strain evidence="2 3">N3</strain>
    </source>
</reference>
<feature type="transmembrane region" description="Helical" evidence="1">
    <location>
        <begin position="38"/>
        <end position="56"/>
    </location>
</feature>
<sequence length="172" mass="19002">MNKPVPGQETERLRALGLGALLIVLTTTVPYLTLINALFFAGIFLGGAVAAHHYIISCQVRLSYSEAFFFSFLSGAAGSVISVVISYVLLTTFNYRPGIEGLMLLVDWMQQMAPDQPELSRQFREILEAPVDLSLVDFLLSIVVTVFLYSPVAGLGGIFSVWRLKRQARRSE</sequence>
<keyword evidence="1" id="KW-0812">Transmembrane</keyword>
<name>A0ABR9XNJ6_9CHLB</name>
<evidence type="ECO:0000313" key="3">
    <source>
        <dbReference type="Proteomes" id="UP000619838"/>
    </source>
</evidence>